<dbReference type="InterPro" id="IPR034660">
    <property type="entry name" value="DinB/YfiT-like"/>
</dbReference>
<dbReference type="Proteomes" id="UP000428803">
    <property type="component" value="Chromosome"/>
</dbReference>
<dbReference type="InterPro" id="IPR018531">
    <property type="entry name" value="DUF1993"/>
</dbReference>
<evidence type="ECO:0000313" key="1">
    <source>
        <dbReference type="EMBL" id="QGY81974.1"/>
    </source>
</evidence>
<reference evidence="2" key="1">
    <citation type="submission" date="2019-01" db="EMBL/GenBank/DDBJ databases">
        <title>Sphingorhabdus lacus sp.nov., isolated from an oligotrophic freshwater lake.</title>
        <authorList>
            <person name="Park M."/>
        </authorList>
    </citation>
    <scope>NUCLEOTIDE SEQUENCE [LARGE SCALE GENOMIC DNA]</scope>
    <source>
        <strain evidence="2">IMCC1753</strain>
    </source>
</reference>
<accession>A0A6I6LB06</accession>
<dbReference type="SUPFAM" id="SSF109854">
    <property type="entry name" value="DinB/YfiT-like putative metalloenzymes"/>
    <property type="match status" value="1"/>
</dbReference>
<dbReference type="AlphaFoldDB" id="A0A6I6LB06"/>
<proteinExistence type="predicted"/>
<dbReference type="OrthoDB" id="338237at2"/>
<sequence length="107" mass="12058">MIGKAGTMLEAFTSKEVNDWSGKDLAIEVYQPVDKENAYASIWRPQTLNFTPETYLLTYSLPNFYFHVVTAYDILRMRGVPIGKGDSRDSYASSDASVFFDIGVTQQ</sequence>
<dbReference type="KEGG" id="slaa:EUU25_15940"/>
<organism evidence="1 2">
    <name type="scientific">Sphingorhabdus lacus</name>
    <dbReference type="NCBI Taxonomy" id="392610"/>
    <lineage>
        <taxon>Bacteria</taxon>
        <taxon>Pseudomonadati</taxon>
        <taxon>Pseudomonadota</taxon>
        <taxon>Alphaproteobacteria</taxon>
        <taxon>Sphingomonadales</taxon>
        <taxon>Sphingomonadaceae</taxon>
        <taxon>Sphingorhabdus</taxon>
    </lineage>
</organism>
<dbReference type="EMBL" id="CP035733">
    <property type="protein sequence ID" value="QGY81974.1"/>
    <property type="molecule type" value="Genomic_DNA"/>
</dbReference>
<dbReference type="PANTHER" id="PTHR36922:SF1">
    <property type="entry name" value="DUF1993 DOMAIN-CONTAINING PROTEIN"/>
    <property type="match status" value="1"/>
</dbReference>
<dbReference type="Gene3D" id="1.20.120.450">
    <property type="entry name" value="dinb family like domain"/>
    <property type="match status" value="1"/>
</dbReference>
<gene>
    <name evidence="1" type="ORF">EUU25_15940</name>
</gene>
<dbReference type="Pfam" id="PF09351">
    <property type="entry name" value="DUF1993"/>
    <property type="match status" value="1"/>
</dbReference>
<dbReference type="PANTHER" id="PTHR36922">
    <property type="entry name" value="BLL2446 PROTEIN"/>
    <property type="match status" value="1"/>
</dbReference>
<protein>
    <submittedName>
        <fullName evidence="1">DUF1993 family protein</fullName>
    </submittedName>
</protein>
<evidence type="ECO:0000313" key="2">
    <source>
        <dbReference type="Proteomes" id="UP000428803"/>
    </source>
</evidence>
<name>A0A6I6LB06_9SPHN</name>
<keyword evidence="2" id="KW-1185">Reference proteome</keyword>